<dbReference type="AlphaFoldDB" id="I7LXD4"/>
<keyword evidence="2" id="KW-1185">Reference proteome</keyword>
<evidence type="ECO:0000313" key="1">
    <source>
        <dbReference type="EMBL" id="EAS04416.1"/>
    </source>
</evidence>
<dbReference type="HOGENOM" id="CLU_1735137_0_0_1"/>
<dbReference type="KEGG" id="tet:TTHERM_00615910"/>
<dbReference type="Proteomes" id="UP000009168">
    <property type="component" value="Unassembled WGS sequence"/>
</dbReference>
<dbReference type="InParanoid" id="I7LXD4"/>
<proteinExistence type="predicted"/>
<name>I7LXD4_TETTS</name>
<dbReference type="EMBL" id="GG662448">
    <property type="protein sequence ID" value="EAS04416.1"/>
    <property type="molecule type" value="Genomic_DNA"/>
</dbReference>
<dbReference type="RefSeq" id="XP_001024661.1">
    <property type="nucleotide sequence ID" value="XM_001024661.2"/>
</dbReference>
<reference evidence="2" key="1">
    <citation type="journal article" date="2006" name="PLoS Biol.">
        <title>Macronuclear genome sequence of the ciliate Tetrahymena thermophila, a model eukaryote.</title>
        <authorList>
            <person name="Eisen J.A."/>
            <person name="Coyne R.S."/>
            <person name="Wu M."/>
            <person name="Wu D."/>
            <person name="Thiagarajan M."/>
            <person name="Wortman J.R."/>
            <person name="Badger J.H."/>
            <person name="Ren Q."/>
            <person name="Amedeo P."/>
            <person name="Jones K.M."/>
            <person name="Tallon L.J."/>
            <person name="Delcher A.L."/>
            <person name="Salzberg S.L."/>
            <person name="Silva J.C."/>
            <person name="Haas B.J."/>
            <person name="Majoros W.H."/>
            <person name="Farzad M."/>
            <person name="Carlton J.M."/>
            <person name="Smith R.K. Jr."/>
            <person name="Garg J."/>
            <person name="Pearlman R.E."/>
            <person name="Karrer K.M."/>
            <person name="Sun L."/>
            <person name="Manning G."/>
            <person name="Elde N.C."/>
            <person name="Turkewitz A.P."/>
            <person name="Asai D.J."/>
            <person name="Wilkes D.E."/>
            <person name="Wang Y."/>
            <person name="Cai H."/>
            <person name="Collins K."/>
            <person name="Stewart B.A."/>
            <person name="Lee S.R."/>
            <person name="Wilamowska K."/>
            <person name="Weinberg Z."/>
            <person name="Ruzzo W.L."/>
            <person name="Wloga D."/>
            <person name="Gaertig J."/>
            <person name="Frankel J."/>
            <person name="Tsao C.-C."/>
            <person name="Gorovsky M.A."/>
            <person name="Keeling P.J."/>
            <person name="Waller R.F."/>
            <person name="Patron N.J."/>
            <person name="Cherry J.M."/>
            <person name="Stover N.A."/>
            <person name="Krieger C.J."/>
            <person name="del Toro C."/>
            <person name="Ryder H.F."/>
            <person name="Williamson S.C."/>
            <person name="Barbeau R.A."/>
            <person name="Hamilton E.P."/>
            <person name="Orias E."/>
        </authorList>
    </citation>
    <scope>NUCLEOTIDE SEQUENCE [LARGE SCALE GENOMIC DNA]</scope>
    <source>
        <strain evidence="2">SB210</strain>
    </source>
</reference>
<dbReference type="GeneID" id="7840601"/>
<organism evidence="1 2">
    <name type="scientific">Tetrahymena thermophila (strain SB210)</name>
    <dbReference type="NCBI Taxonomy" id="312017"/>
    <lineage>
        <taxon>Eukaryota</taxon>
        <taxon>Sar</taxon>
        <taxon>Alveolata</taxon>
        <taxon>Ciliophora</taxon>
        <taxon>Intramacronucleata</taxon>
        <taxon>Oligohymenophorea</taxon>
        <taxon>Hymenostomatida</taxon>
        <taxon>Tetrahymenina</taxon>
        <taxon>Tetrahymenidae</taxon>
        <taxon>Tetrahymena</taxon>
    </lineage>
</organism>
<sequence length="151" mass="17553">MSQTIADNQETSYILEYKETEVQILNRQIKNDQYSGNQCNQCEKFICYMCCDASTQFYSKCINTYEIEKDALSQNEYITFCQRCDLERIGVQLSISNQVVCSSLRKDFEGALTELEAKNNRKLLTLKININKMYLEYICRAGRNSTALEII</sequence>
<protein>
    <submittedName>
        <fullName evidence="1">Uncharacterized protein</fullName>
    </submittedName>
</protein>
<evidence type="ECO:0000313" key="2">
    <source>
        <dbReference type="Proteomes" id="UP000009168"/>
    </source>
</evidence>
<accession>I7LXD4</accession>
<gene>
    <name evidence="1" type="ORF">TTHERM_00615910</name>
</gene>